<evidence type="ECO:0008006" key="4">
    <source>
        <dbReference type="Google" id="ProtNLM"/>
    </source>
</evidence>
<gene>
    <name evidence="2" type="ORF">PU634_10270</name>
</gene>
<evidence type="ECO:0000256" key="1">
    <source>
        <dbReference type="SAM" id="Phobius"/>
    </source>
</evidence>
<dbReference type="EMBL" id="CP118224">
    <property type="protein sequence ID" value="WMC09500.1"/>
    <property type="molecule type" value="Genomic_DNA"/>
</dbReference>
<feature type="transmembrane region" description="Helical" evidence="1">
    <location>
        <begin position="122"/>
        <end position="145"/>
    </location>
</feature>
<dbReference type="Proteomes" id="UP001223802">
    <property type="component" value="Chromosome"/>
</dbReference>
<evidence type="ECO:0000313" key="3">
    <source>
        <dbReference type="Proteomes" id="UP001223802"/>
    </source>
</evidence>
<keyword evidence="3" id="KW-1185">Reference proteome</keyword>
<sequence>MSDGFITIHLHGHLKQHLSEPLRVKAKTLRQALTALQTVDAFNPHKTRRKIPVRVDHFSTPAQLDDTWGRDEVHLRPEPGFAGAGGGDWLRVVVGVTLIVVGILLSPFTGGASLTATAVGGSMLATVAVATLSVLVTMAGSYYLMTGLQGLLYDKPTAPAPQEQKRSYFGNYQATVQAGTPIPIILGCHKWSGHLISYAMDVKPGTNGELPVMENRGGWSYLQDNTTPPSDFTFNWQQINQAFTS</sequence>
<keyword evidence="1" id="KW-0812">Transmembrane</keyword>
<dbReference type="RefSeq" id="WP_306760695.1">
    <property type="nucleotide sequence ID" value="NZ_CP118224.1"/>
</dbReference>
<evidence type="ECO:0000313" key="2">
    <source>
        <dbReference type="EMBL" id="WMC09500.1"/>
    </source>
</evidence>
<feature type="transmembrane region" description="Helical" evidence="1">
    <location>
        <begin position="89"/>
        <end position="110"/>
    </location>
</feature>
<keyword evidence="1" id="KW-1133">Transmembrane helix</keyword>
<reference evidence="2 3" key="1">
    <citation type="submission" date="2023-02" db="EMBL/GenBank/DDBJ databases">
        <title>Complete genome sequence of a novel bacterium Oceanimonas sp. NTOU-MSR1 isolated from marine coast sediment.</title>
        <authorList>
            <person name="Yang H.-T."/>
            <person name="Chen Y.-L."/>
            <person name="Ho Y.-N."/>
        </authorList>
    </citation>
    <scope>NUCLEOTIDE SEQUENCE [LARGE SCALE GENOMIC DNA]</scope>
    <source>
        <strain evidence="2 3">NTOU-MSR1</strain>
    </source>
</reference>
<accession>A0AA50KM50</accession>
<dbReference type="AlphaFoldDB" id="A0AA50KM50"/>
<protein>
    <recommendedName>
        <fullName evidence="4">Tail assembly protein</fullName>
    </recommendedName>
</protein>
<organism evidence="2 3">
    <name type="scientific">Oceanimonas pelagia</name>
    <dbReference type="NCBI Taxonomy" id="3028314"/>
    <lineage>
        <taxon>Bacteria</taxon>
        <taxon>Pseudomonadati</taxon>
        <taxon>Pseudomonadota</taxon>
        <taxon>Gammaproteobacteria</taxon>
        <taxon>Aeromonadales</taxon>
        <taxon>Aeromonadaceae</taxon>
        <taxon>Oceanimonas</taxon>
    </lineage>
</organism>
<name>A0AA50KM50_9GAMM</name>
<proteinExistence type="predicted"/>
<dbReference type="KEGG" id="ope:PU634_10270"/>
<keyword evidence="1" id="KW-0472">Membrane</keyword>